<dbReference type="PANTHER" id="PTHR42912:SF83">
    <property type="entry name" value="METHYLTRANSFERASE TYPE 11 DOMAIN-CONTAINING PROTEIN"/>
    <property type="match status" value="1"/>
</dbReference>
<dbReference type="Pfam" id="PF13489">
    <property type="entry name" value="Methyltransf_23"/>
    <property type="match status" value="1"/>
</dbReference>
<feature type="compositionally biased region" description="Pro residues" evidence="1">
    <location>
        <begin position="35"/>
        <end position="47"/>
    </location>
</feature>
<feature type="compositionally biased region" description="Low complexity" evidence="1">
    <location>
        <begin position="1"/>
        <end position="18"/>
    </location>
</feature>
<dbReference type="PANTHER" id="PTHR42912">
    <property type="entry name" value="METHYLTRANSFERASE"/>
    <property type="match status" value="1"/>
</dbReference>
<dbReference type="InterPro" id="IPR029063">
    <property type="entry name" value="SAM-dependent_MTases_sf"/>
</dbReference>
<reference evidence="5" key="3">
    <citation type="submission" date="2025-04" db="UniProtKB">
        <authorList>
            <consortium name="RefSeq"/>
        </authorList>
    </citation>
    <scope>IDENTIFICATION</scope>
    <source>
        <strain evidence="5">CBS 304.34</strain>
    </source>
</reference>
<dbReference type="GeneID" id="54460102"/>
<name>A0A6A6Z165_9PEZI</name>
<reference evidence="3 5" key="1">
    <citation type="journal article" date="2020" name="Stud. Mycol.">
        <title>101 Dothideomycetes genomes: a test case for predicting lifestyles and emergence of pathogens.</title>
        <authorList>
            <person name="Haridas S."/>
            <person name="Albert R."/>
            <person name="Binder M."/>
            <person name="Bloem J."/>
            <person name="Labutti K."/>
            <person name="Salamov A."/>
            <person name="Andreopoulos B."/>
            <person name="Baker S."/>
            <person name="Barry K."/>
            <person name="Bills G."/>
            <person name="Bluhm B."/>
            <person name="Cannon C."/>
            <person name="Castanera R."/>
            <person name="Culley D."/>
            <person name="Daum C."/>
            <person name="Ezra D."/>
            <person name="Gonzalez J."/>
            <person name="Henrissat B."/>
            <person name="Kuo A."/>
            <person name="Liang C."/>
            <person name="Lipzen A."/>
            <person name="Lutzoni F."/>
            <person name="Magnuson J."/>
            <person name="Mondo S."/>
            <person name="Nolan M."/>
            <person name="Ohm R."/>
            <person name="Pangilinan J."/>
            <person name="Park H.-J."/>
            <person name="Ramirez L."/>
            <person name="Alfaro M."/>
            <person name="Sun H."/>
            <person name="Tritt A."/>
            <person name="Yoshinaga Y."/>
            <person name="Zwiers L.-H."/>
            <person name="Turgeon B."/>
            <person name="Goodwin S."/>
            <person name="Spatafora J."/>
            <person name="Crous P."/>
            <person name="Grigoriev I."/>
        </authorList>
    </citation>
    <scope>NUCLEOTIDE SEQUENCE</scope>
    <source>
        <strain evidence="3 5">CBS 304.34</strain>
    </source>
</reference>
<reference evidence="5" key="2">
    <citation type="submission" date="2020-04" db="EMBL/GenBank/DDBJ databases">
        <authorList>
            <consortium name="NCBI Genome Project"/>
        </authorList>
    </citation>
    <scope>NUCLEOTIDE SEQUENCE</scope>
    <source>
        <strain evidence="5">CBS 304.34</strain>
    </source>
</reference>
<keyword evidence="3" id="KW-0808">Transferase</keyword>
<proteinExistence type="predicted"/>
<evidence type="ECO:0000256" key="2">
    <source>
        <dbReference type="SAM" id="Phobius"/>
    </source>
</evidence>
<dbReference type="GO" id="GO:0032259">
    <property type="term" value="P:methylation"/>
    <property type="evidence" value="ECO:0007669"/>
    <property type="project" value="UniProtKB-KW"/>
</dbReference>
<keyword evidence="2" id="KW-0472">Membrane</keyword>
<dbReference type="OrthoDB" id="416496at2759"/>
<accession>A0A6A6Z165</accession>
<keyword evidence="3 5" id="KW-0489">Methyltransferase</keyword>
<keyword evidence="4" id="KW-1185">Reference proteome</keyword>
<dbReference type="Gene3D" id="3.40.50.150">
    <property type="entry name" value="Vaccinia Virus protein VP39"/>
    <property type="match status" value="1"/>
</dbReference>
<evidence type="ECO:0000313" key="4">
    <source>
        <dbReference type="Proteomes" id="UP000504636"/>
    </source>
</evidence>
<dbReference type="Proteomes" id="UP000504636">
    <property type="component" value="Unplaced"/>
</dbReference>
<dbReference type="EMBL" id="MU003695">
    <property type="protein sequence ID" value="KAF2813905.1"/>
    <property type="molecule type" value="Genomic_DNA"/>
</dbReference>
<feature type="region of interest" description="Disordered" evidence="1">
    <location>
        <begin position="1"/>
        <end position="47"/>
    </location>
</feature>
<dbReference type="RefSeq" id="XP_033580869.1">
    <property type="nucleotide sequence ID" value="XM_033719209.1"/>
</dbReference>
<evidence type="ECO:0000313" key="3">
    <source>
        <dbReference type="EMBL" id="KAF2813905.1"/>
    </source>
</evidence>
<organism evidence="3">
    <name type="scientific">Mytilinidion resinicola</name>
    <dbReference type="NCBI Taxonomy" id="574789"/>
    <lineage>
        <taxon>Eukaryota</taxon>
        <taxon>Fungi</taxon>
        <taxon>Dikarya</taxon>
        <taxon>Ascomycota</taxon>
        <taxon>Pezizomycotina</taxon>
        <taxon>Dothideomycetes</taxon>
        <taxon>Pleosporomycetidae</taxon>
        <taxon>Mytilinidiales</taxon>
        <taxon>Mytilinidiaceae</taxon>
        <taxon>Mytilinidion</taxon>
    </lineage>
</organism>
<dbReference type="GO" id="GO:0008168">
    <property type="term" value="F:methyltransferase activity"/>
    <property type="evidence" value="ECO:0007669"/>
    <property type="project" value="UniProtKB-KW"/>
</dbReference>
<gene>
    <name evidence="3 5" type="ORF">BDZ99DRAFT_459654</name>
</gene>
<evidence type="ECO:0000256" key="1">
    <source>
        <dbReference type="SAM" id="MobiDB-lite"/>
    </source>
</evidence>
<dbReference type="InterPro" id="IPR050508">
    <property type="entry name" value="Methyltransf_Superfamily"/>
</dbReference>
<dbReference type="SUPFAM" id="SSF53335">
    <property type="entry name" value="S-adenosyl-L-methionine-dependent methyltransferases"/>
    <property type="match status" value="1"/>
</dbReference>
<dbReference type="AlphaFoldDB" id="A0A6A6Z165"/>
<keyword evidence="2" id="KW-1133">Transmembrane helix</keyword>
<keyword evidence="2" id="KW-0812">Transmembrane</keyword>
<feature type="transmembrane region" description="Helical" evidence="2">
    <location>
        <begin position="61"/>
        <end position="82"/>
    </location>
</feature>
<evidence type="ECO:0000313" key="5">
    <source>
        <dbReference type="RefSeq" id="XP_033580869.1"/>
    </source>
</evidence>
<sequence length="341" mass="37718">MGKPPSKSSKSTSAPQKKSAPHKKASSPPLQYRPRAPPPTTPLPPPAAAAAAYSRARRLPLLLAGVTVIGIGCYSTLIYISLTRDDPRLKRIPRDASDRFDDNAWVYDSGVDTVEWLTGITKRRKEMASMARGHLLEVAAGTGRNHAFYDTKKLATVTMLDQSAQMLAVGKKKWKDEHPEYARRIFWRTQSALEPIAPPPQSPDGFDYVIQTMALCSTAEPVKLLQNLGEVAKPEGGRILLLEHGRSHYAWLNGVLDKTAAAHADEHGCWWNKDIGKIVEESGLEVVKLKRYNFGTTWWVELKPKPKPRLLEKIAGEASDVGGSGGPQEKVAQKPWWAFWG</sequence>
<protein>
    <submittedName>
        <fullName evidence="3 5">S-adenosyl-L-methionine-dependent methyltransferase</fullName>
    </submittedName>
</protein>